<evidence type="ECO:0000313" key="2">
    <source>
        <dbReference type="Proteomes" id="UP000887564"/>
    </source>
</evidence>
<evidence type="ECO:0000256" key="1">
    <source>
        <dbReference type="SAM" id="Coils"/>
    </source>
</evidence>
<dbReference type="Proteomes" id="UP000887564">
    <property type="component" value="Unplaced"/>
</dbReference>
<reference evidence="3" key="1">
    <citation type="submission" date="2022-11" db="UniProtKB">
        <authorList>
            <consortium name="WormBaseParasite"/>
        </authorList>
    </citation>
    <scope>IDENTIFICATION</scope>
</reference>
<accession>A0A914RNQ7</accession>
<evidence type="ECO:0000313" key="3">
    <source>
        <dbReference type="WBParaSite" id="PEQ_0000813901-mRNA-1"/>
    </source>
</evidence>
<keyword evidence="2" id="KW-1185">Reference proteome</keyword>
<dbReference type="AlphaFoldDB" id="A0A914RNQ7"/>
<name>A0A914RNQ7_PAREQ</name>
<protein>
    <submittedName>
        <fullName evidence="3">Uncharacterized protein</fullName>
    </submittedName>
</protein>
<dbReference type="WBParaSite" id="PEQ_0000813901-mRNA-1">
    <property type="protein sequence ID" value="PEQ_0000813901-mRNA-1"/>
    <property type="gene ID" value="PEQ_0000813901"/>
</dbReference>
<proteinExistence type="predicted"/>
<organism evidence="2 3">
    <name type="scientific">Parascaris equorum</name>
    <name type="common">Equine roundworm</name>
    <dbReference type="NCBI Taxonomy" id="6256"/>
    <lineage>
        <taxon>Eukaryota</taxon>
        <taxon>Metazoa</taxon>
        <taxon>Ecdysozoa</taxon>
        <taxon>Nematoda</taxon>
        <taxon>Chromadorea</taxon>
        <taxon>Rhabditida</taxon>
        <taxon>Spirurina</taxon>
        <taxon>Ascaridomorpha</taxon>
        <taxon>Ascaridoidea</taxon>
        <taxon>Ascarididae</taxon>
        <taxon>Parascaris</taxon>
    </lineage>
</organism>
<feature type="coiled-coil region" evidence="1">
    <location>
        <begin position="27"/>
        <end position="54"/>
    </location>
</feature>
<sequence length="88" mass="9944">MSAALHANVQEKIRISKSVAGQLQEAVLEERRKSDFLRQELNEAQRRVSELTLLVANFSSDARNSRHDATDLLCNMLGNLCNKSRLHP</sequence>
<keyword evidence="1" id="KW-0175">Coiled coil</keyword>